<sequence>MSEEALEARNKDSKYFREHHTRKFNRKQSMEDIIQMLLVSSEPYITSLRKFKRKKKESLPKEVLGMLKAPQVSFSQQESSEPSASDSG</sequence>
<evidence type="ECO:0000313" key="1">
    <source>
        <dbReference type="EMBL" id="GFQ72074.1"/>
    </source>
</evidence>
<dbReference type="Proteomes" id="UP000887116">
    <property type="component" value="Unassembled WGS sequence"/>
</dbReference>
<name>A0A8X6F850_TRICU</name>
<organism evidence="1 2">
    <name type="scientific">Trichonephila clavata</name>
    <name type="common">Joro spider</name>
    <name type="synonym">Nephila clavata</name>
    <dbReference type="NCBI Taxonomy" id="2740835"/>
    <lineage>
        <taxon>Eukaryota</taxon>
        <taxon>Metazoa</taxon>
        <taxon>Ecdysozoa</taxon>
        <taxon>Arthropoda</taxon>
        <taxon>Chelicerata</taxon>
        <taxon>Arachnida</taxon>
        <taxon>Araneae</taxon>
        <taxon>Araneomorphae</taxon>
        <taxon>Entelegynae</taxon>
        <taxon>Araneoidea</taxon>
        <taxon>Nephilidae</taxon>
        <taxon>Trichonephila</taxon>
    </lineage>
</organism>
<comment type="caution">
    <text evidence="1">The sequence shown here is derived from an EMBL/GenBank/DDBJ whole genome shotgun (WGS) entry which is preliminary data.</text>
</comment>
<reference evidence="1" key="1">
    <citation type="submission" date="2020-07" db="EMBL/GenBank/DDBJ databases">
        <title>Multicomponent nature underlies the extraordinary mechanical properties of spider dragline silk.</title>
        <authorList>
            <person name="Kono N."/>
            <person name="Nakamura H."/>
            <person name="Mori M."/>
            <person name="Yoshida Y."/>
            <person name="Ohtoshi R."/>
            <person name="Malay A.D."/>
            <person name="Moran D.A.P."/>
            <person name="Tomita M."/>
            <person name="Numata K."/>
            <person name="Arakawa K."/>
        </authorList>
    </citation>
    <scope>NUCLEOTIDE SEQUENCE</scope>
</reference>
<dbReference type="OrthoDB" id="6770924at2759"/>
<protein>
    <submittedName>
        <fullName evidence="1">Uncharacterized protein</fullName>
    </submittedName>
</protein>
<proteinExistence type="predicted"/>
<evidence type="ECO:0000313" key="2">
    <source>
        <dbReference type="Proteomes" id="UP000887116"/>
    </source>
</evidence>
<dbReference type="EMBL" id="BMAO01031066">
    <property type="protein sequence ID" value="GFQ72074.1"/>
    <property type="molecule type" value="Genomic_DNA"/>
</dbReference>
<keyword evidence="2" id="KW-1185">Reference proteome</keyword>
<gene>
    <name evidence="1" type="ORF">TNCT_644431</name>
</gene>
<dbReference type="AlphaFoldDB" id="A0A8X6F850"/>
<accession>A0A8X6F850</accession>